<evidence type="ECO:0008006" key="3">
    <source>
        <dbReference type="Google" id="ProtNLM"/>
    </source>
</evidence>
<dbReference type="EMBL" id="JABCRI010000003">
    <property type="protein sequence ID" value="KAF8409616.1"/>
    <property type="molecule type" value="Genomic_DNA"/>
</dbReference>
<accession>A0A834ZLW2</accession>
<proteinExistence type="predicted"/>
<comment type="caution">
    <text evidence="1">The sequence shown here is derived from an EMBL/GenBank/DDBJ whole genome shotgun (WGS) entry which is preliminary data.</text>
</comment>
<organism evidence="1 2">
    <name type="scientific">Tetracentron sinense</name>
    <name type="common">Spur-leaf</name>
    <dbReference type="NCBI Taxonomy" id="13715"/>
    <lineage>
        <taxon>Eukaryota</taxon>
        <taxon>Viridiplantae</taxon>
        <taxon>Streptophyta</taxon>
        <taxon>Embryophyta</taxon>
        <taxon>Tracheophyta</taxon>
        <taxon>Spermatophyta</taxon>
        <taxon>Magnoliopsida</taxon>
        <taxon>Trochodendrales</taxon>
        <taxon>Trochodendraceae</taxon>
        <taxon>Tetracentron</taxon>
    </lineage>
</organism>
<name>A0A834ZLW2_TETSI</name>
<gene>
    <name evidence="1" type="ORF">HHK36_005694</name>
</gene>
<keyword evidence="2" id="KW-1185">Reference proteome</keyword>
<evidence type="ECO:0000313" key="2">
    <source>
        <dbReference type="Proteomes" id="UP000655225"/>
    </source>
</evidence>
<sequence>MICSGKDKIETPGQMLAQLENTTISSTQLTLEMDNLGAKQYFQIRHKTDLFIDAGNNDGKIIPPHLIRSDAGSAESSGVKIQPQQSVSLFQQRSIKLDFPMFDGNDPSSWFACAERYMGLYSIHEEQRVNVAAFYLEGEAFRWFEWMQHKVSGIPWMISCIGESLTEGDQLNEAIDGNDSPVGNLDQVLTSTSLPPFTEAGVVDMQSEARLDHRIVRRRDPP</sequence>
<reference evidence="1 2" key="1">
    <citation type="submission" date="2020-04" db="EMBL/GenBank/DDBJ databases">
        <title>Plant Genome Project.</title>
        <authorList>
            <person name="Zhang R.-G."/>
        </authorList>
    </citation>
    <scope>NUCLEOTIDE SEQUENCE [LARGE SCALE GENOMIC DNA]</scope>
    <source>
        <strain evidence="1">YNK0</strain>
        <tissue evidence="1">Leaf</tissue>
    </source>
</reference>
<evidence type="ECO:0000313" key="1">
    <source>
        <dbReference type="EMBL" id="KAF8409616.1"/>
    </source>
</evidence>
<protein>
    <recommendedName>
        <fullName evidence="3">Retrotransposon gag domain-containing protein</fullName>
    </recommendedName>
</protein>
<dbReference type="AlphaFoldDB" id="A0A834ZLW2"/>
<dbReference type="Proteomes" id="UP000655225">
    <property type="component" value="Unassembled WGS sequence"/>
</dbReference>
<dbReference type="OrthoDB" id="1749531at2759"/>